<keyword evidence="2" id="KW-0813">Transport</keyword>
<dbReference type="InterPro" id="IPR011701">
    <property type="entry name" value="MFS"/>
</dbReference>
<dbReference type="PROSITE" id="PS50850">
    <property type="entry name" value="MFS"/>
    <property type="match status" value="1"/>
</dbReference>
<organism evidence="9 10">
    <name type="scientific">Nonomuraea cavernae</name>
    <dbReference type="NCBI Taxonomy" id="2045107"/>
    <lineage>
        <taxon>Bacteria</taxon>
        <taxon>Bacillati</taxon>
        <taxon>Actinomycetota</taxon>
        <taxon>Actinomycetes</taxon>
        <taxon>Streptosporangiales</taxon>
        <taxon>Streptosporangiaceae</taxon>
        <taxon>Nonomuraea</taxon>
    </lineage>
</organism>
<feature type="transmembrane region" description="Helical" evidence="7">
    <location>
        <begin position="49"/>
        <end position="70"/>
    </location>
</feature>
<feature type="domain" description="Major facilitator superfamily (MFS) profile" evidence="8">
    <location>
        <begin position="18"/>
        <end position="397"/>
    </location>
</feature>
<evidence type="ECO:0000256" key="3">
    <source>
        <dbReference type="ARBA" id="ARBA00022475"/>
    </source>
</evidence>
<dbReference type="RefSeq" id="WP_189121965.1">
    <property type="nucleotide sequence ID" value="NZ_BMNH01000001.1"/>
</dbReference>
<feature type="transmembrane region" description="Helical" evidence="7">
    <location>
        <begin position="285"/>
        <end position="307"/>
    </location>
</feature>
<name>A0A917YR41_9ACTN</name>
<feature type="transmembrane region" description="Helical" evidence="7">
    <location>
        <begin position="373"/>
        <end position="392"/>
    </location>
</feature>
<dbReference type="InterPro" id="IPR036259">
    <property type="entry name" value="MFS_trans_sf"/>
</dbReference>
<feature type="transmembrane region" description="Helical" evidence="7">
    <location>
        <begin position="20"/>
        <end position="43"/>
    </location>
</feature>
<feature type="transmembrane region" description="Helical" evidence="7">
    <location>
        <begin position="313"/>
        <end position="334"/>
    </location>
</feature>
<dbReference type="PANTHER" id="PTHR23517">
    <property type="entry name" value="RESISTANCE PROTEIN MDTM, PUTATIVE-RELATED-RELATED"/>
    <property type="match status" value="1"/>
</dbReference>
<dbReference type="Pfam" id="PF07690">
    <property type="entry name" value="MFS_1"/>
    <property type="match status" value="1"/>
</dbReference>
<evidence type="ECO:0000256" key="1">
    <source>
        <dbReference type="ARBA" id="ARBA00004651"/>
    </source>
</evidence>
<proteinExistence type="predicted"/>
<keyword evidence="10" id="KW-1185">Reference proteome</keyword>
<evidence type="ECO:0000256" key="6">
    <source>
        <dbReference type="ARBA" id="ARBA00023136"/>
    </source>
</evidence>
<feature type="transmembrane region" description="Helical" evidence="7">
    <location>
        <begin position="254"/>
        <end position="273"/>
    </location>
</feature>
<sequence length="411" mass="43201">MKATGLRGPAMFSGLPGGFWLLWTGTLVNRLGTMVLPFMTLYLQTVRGLPLTTVGVLMALFGGGQVLSQLIGGALTDRGGRLPTLTGSLLASATVMVLLGQAESLLALATGIFLLGLVVDAYRPAATSLIADLVPQRDRARAYGLMFWAVGLGFSVATLLGGTIYELGPRWLFWVNALATVAFALLIIGWWRRGTVPRERPTGKREDGGTFGAVLKDRPMVVYCLVTLVYGIVHFQSITTLPLVMHADGLDARAYGTLMALNCLIIVVAQPVVSARAGNWDLTTVFGAGVLLLGLGFGIGGLASSLAGYACSVLVWTAGEIAMVSVGQTIVIGLAPEHSRGRYSGLWGTSWGGAAAMLGPLIGTSLLAGGAGLLWSTCLASCALGALVMWTLRGEIRRRCAVTEEEHAHDR</sequence>
<evidence type="ECO:0000256" key="2">
    <source>
        <dbReference type="ARBA" id="ARBA00022448"/>
    </source>
</evidence>
<feature type="transmembrane region" description="Helical" evidence="7">
    <location>
        <begin position="220"/>
        <end position="242"/>
    </location>
</feature>
<evidence type="ECO:0000256" key="4">
    <source>
        <dbReference type="ARBA" id="ARBA00022692"/>
    </source>
</evidence>
<dbReference type="Gene3D" id="1.20.1250.20">
    <property type="entry name" value="MFS general substrate transporter like domains"/>
    <property type="match status" value="1"/>
</dbReference>
<reference evidence="9" key="2">
    <citation type="submission" date="2020-09" db="EMBL/GenBank/DDBJ databases">
        <authorList>
            <person name="Sun Q."/>
            <person name="Zhou Y."/>
        </authorList>
    </citation>
    <scope>NUCLEOTIDE SEQUENCE</scope>
    <source>
        <strain evidence="9">CGMCC 4.7368</strain>
    </source>
</reference>
<dbReference type="CDD" id="cd17329">
    <property type="entry name" value="MFS_MdtH_MDR_like"/>
    <property type="match status" value="1"/>
</dbReference>
<dbReference type="InterPro" id="IPR020846">
    <property type="entry name" value="MFS_dom"/>
</dbReference>
<gene>
    <name evidence="9" type="ORF">GCM10012289_01410</name>
</gene>
<evidence type="ECO:0000259" key="8">
    <source>
        <dbReference type="PROSITE" id="PS50850"/>
    </source>
</evidence>
<dbReference type="EMBL" id="BMNH01000001">
    <property type="protein sequence ID" value="GGO60766.1"/>
    <property type="molecule type" value="Genomic_DNA"/>
</dbReference>
<feature type="transmembrane region" description="Helical" evidence="7">
    <location>
        <begin position="143"/>
        <end position="165"/>
    </location>
</feature>
<evidence type="ECO:0000313" key="10">
    <source>
        <dbReference type="Proteomes" id="UP000646523"/>
    </source>
</evidence>
<evidence type="ECO:0000256" key="5">
    <source>
        <dbReference type="ARBA" id="ARBA00022989"/>
    </source>
</evidence>
<comment type="subcellular location">
    <subcellularLocation>
        <location evidence="1">Cell membrane</location>
        <topology evidence="1">Multi-pass membrane protein</topology>
    </subcellularLocation>
</comment>
<evidence type="ECO:0000313" key="9">
    <source>
        <dbReference type="EMBL" id="GGO60766.1"/>
    </source>
</evidence>
<accession>A0A917YR41</accession>
<keyword evidence="4 7" id="KW-0812">Transmembrane</keyword>
<reference evidence="9" key="1">
    <citation type="journal article" date="2014" name="Int. J. Syst. Evol. Microbiol.">
        <title>Complete genome sequence of Corynebacterium casei LMG S-19264T (=DSM 44701T), isolated from a smear-ripened cheese.</title>
        <authorList>
            <consortium name="US DOE Joint Genome Institute (JGI-PGF)"/>
            <person name="Walter F."/>
            <person name="Albersmeier A."/>
            <person name="Kalinowski J."/>
            <person name="Ruckert C."/>
        </authorList>
    </citation>
    <scope>NUCLEOTIDE SEQUENCE</scope>
    <source>
        <strain evidence="9">CGMCC 4.7368</strain>
    </source>
</reference>
<dbReference type="AlphaFoldDB" id="A0A917YR41"/>
<dbReference type="GO" id="GO:0022857">
    <property type="term" value="F:transmembrane transporter activity"/>
    <property type="evidence" value="ECO:0007669"/>
    <property type="project" value="InterPro"/>
</dbReference>
<keyword evidence="5 7" id="KW-1133">Transmembrane helix</keyword>
<protein>
    <submittedName>
        <fullName evidence="9">MFS transporter</fullName>
    </submittedName>
</protein>
<dbReference type="GO" id="GO:0005886">
    <property type="term" value="C:plasma membrane"/>
    <property type="evidence" value="ECO:0007669"/>
    <property type="project" value="UniProtKB-SubCell"/>
</dbReference>
<comment type="caution">
    <text evidence="9">The sequence shown here is derived from an EMBL/GenBank/DDBJ whole genome shotgun (WGS) entry which is preliminary data.</text>
</comment>
<dbReference type="SUPFAM" id="SSF103473">
    <property type="entry name" value="MFS general substrate transporter"/>
    <property type="match status" value="1"/>
</dbReference>
<dbReference type="InterPro" id="IPR050171">
    <property type="entry name" value="MFS_Transporters"/>
</dbReference>
<keyword evidence="3" id="KW-1003">Cell membrane</keyword>
<feature type="transmembrane region" description="Helical" evidence="7">
    <location>
        <begin position="171"/>
        <end position="191"/>
    </location>
</feature>
<dbReference type="Proteomes" id="UP000646523">
    <property type="component" value="Unassembled WGS sequence"/>
</dbReference>
<feature type="transmembrane region" description="Helical" evidence="7">
    <location>
        <begin position="105"/>
        <end position="122"/>
    </location>
</feature>
<feature type="transmembrane region" description="Helical" evidence="7">
    <location>
        <begin position="346"/>
        <end position="367"/>
    </location>
</feature>
<evidence type="ECO:0000256" key="7">
    <source>
        <dbReference type="SAM" id="Phobius"/>
    </source>
</evidence>
<keyword evidence="6 7" id="KW-0472">Membrane</keyword>
<dbReference type="PANTHER" id="PTHR23517:SF2">
    <property type="entry name" value="MULTIDRUG RESISTANCE PROTEIN MDTH"/>
    <property type="match status" value="1"/>
</dbReference>